<dbReference type="EMBL" id="UFVD01000001">
    <property type="protein sequence ID" value="SUX11411.1"/>
    <property type="molecule type" value="Genomic_DNA"/>
</dbReference>
<protein>
    <submittedName>
        <fullName evidence="1">DsbB family disulfide bond formation protein</fullName>
    </submittedName>
</protein>
<dbReference type="OrthoDB" id="5356487at2"/>
<gene>
    <name evidence="1" type="ORF">NCTC12475_01636</name>
</gene>
<reference evidence="1 2" key="1">
    <citation type="submission" date="2018-06" db="EMBL/GenBank/DDBJ databases">
        <authorList>
            <consortium name="Pathogen Informatics"/>
            <person name="Doyle S."/>
        </authorList>
    </citation>
    <scope>NUCLEOTIDE SEQUENCE [LARGE SCALE GENOMIC DNA]</scope>
    <source>
        <strain evidence="1 2">NCTC12475</strain>
    </source>
</reference>
<accession>A0A381DLQ1</accession>
<organism evidence="1 2">
    <name type="scientific">Campylobacter sputorum subsp. sputorum</name>
    <dbReference type="NCBI Taxonomy" id="32024"/>
    <lineage>
        <taxon>Bacteria</taxon>
        <taxon>Pseudomonadati</taxon>
        <taxon>Campylobacterota</taxon>
        <taxon>Epsilonproteobacteria</taxon>
        <taxon>Campylobacterales</taxon>
        <taxon>Campylobacteraceae</taxon>
        <taxon>Campylobacter</taxon>
    </lineage>
</organism>
<proteinExistence type="predicted"/>
<sequence length="293" mass="34279">MKIINFILALCVTLFAHNFELDFNKGAVENVKQLSAIDKFELNLTTKSPVLGLDYQNGEFLIATKDLELLTLDENLKKEKSYLKNTKDWIIQFEDGVSAAYFKDSIGIMSYNKTYAFFKHDTNKSKEEINLAWRYLLKGYENFTLDFKDRYYTIRAKQQYILSWDYSDFYKEFFIATVPDDIKEYWSIASFSEEDNMLSSEFIPTFGENLKIKDQRNLNDYYITGMDANGEFVYLLSIQYSSILKLDSRTRTIVDVYVFKDVKDATALAIKDGIFYIASRESGKNFIYTFKAE</sequence>
<dbReference type="Proteomes" id="UP000254920">
    <property type="component" value="Unassembled WGS sequence"/>
</dbReference>
<dbReference type="GeneID" id="93090276"/>
<evidence type="ECO:0000313" key="1">
    <source>
        <dbReference type="EMBL" id="SUX11411.1"/>
    </source>
</evidence>
<evidence type="ECO:0000313" key="2">
    <source>
        <dbReference type="Proteomes" id="UP000254920"/>
    </source>
</evidence>
<name>A0A381DLQ1_9BACT</name>
<dbReference type="AlphaFoldDB" id="A0A381DLQ1"/>
<dbReference type="RefSeq" id="WP_089182142.1">
    <property type="nucleotide sequence ID" value="NZ_CP043427.1"/>
</dbReference>
<keyword evidence="2" id="KW-1185">Reference proteome</keyword>